<feature type="compositionally biased region" description="Basic and acidic residues" evidence="1">
    <location>
        <begin position="309"/>
        <end position="324"/>
    </location>
</feature>
<feature type="region of interest" description="Disordered" evidence="1">
    <location>
        <begin position="290"/>
        <end position="409"/>
    </location>
</feature>
<feature type="region of interest" description="Disordered" evidence="1">
    <location>
        <begin position="431"/>
        <end position="459"/>
    </location>
</feature>
<accession>A0A1I7TTW1</accession>
<organism evidence="2 3">
    <name type="scientific">Caenorhabditis tropicalis</name>
    <dbReference type="NCBI Taxonomy" id="1561998"/>
    <lineage>
        <taxon>Eukaryota</taxon>
        <taxon>Metazoa</taxon>
        <taxon>Ecdysozoa</taxon>
        <taxon>Nematoda</taxon>
        <taxon>Chromadorea</taxon>
        <taxon>Rhabditida</taxon>
        <taxon>Rhabditina</taxon>
        <taxon>Rhabditomorpha</taxon>
        <taxon>Rhabditoidea</taxon>
        <taxon>Rhabditidae</taxon>
        <taxon>Peloderinae</taxon>
        <taxon>Caenorhabditis</taxon>
    </lineage>
</organism>
<dbReference type="WBParaSite" id="Csp11.Scaffold629.g11731.t1">
    <property type="protein sequence ID" value="Csp11.Scaffold629.g11731.t1"/>
    <property type="gene ID" value="Csp11.Scaffold629.g11731"/>
</dbReference>
<evidence type="ECO:0000313" key="2">
    <source>
        <dbReference type="Proteomes" id="UP000095282"/>
    </source>
</evidence>
<protein>
    <submittedName>
        <fullName evidence="3">INCENP_ARK-bind domain-containing protein</fullName>
    </submittedName>
</protein>
<reference evidence="3" key="1">
    <citation type="submission" date="2016-11" db="UniProtKB">
        <authorList>
            <consortium name="WormBaseParasite"/>
        </authorList>
    </citation>
    <scope>IDENTIFICATION</scope>
</reference>
<evidence type="ECO:0000256" key="1">
    <source>
        <dbReference type="SAM" id="MobiDB-lite"/>
    </source>
</evidence>
<feature type="compositionally biased region" description="Polar residues" evidence="1">
    <location>
        <begin position="369"/>
        <end position="383"/>
    </location>
</feature>
<feature type="compositionally biased region" description="Basic residues" evidence="1">
    <location>
        <begin position="325"/>
        <end position="338"/>
    </location>
</feature>
<sequence length="459" mass="53580">MTWGVSMIPSNELFQQANQKENQNPDNPSPHTVLYSNIPQNNQNFGLYQPQSQNQEVNIRKNMFAKPVDPQKIGSYHPYSQSENDGQTSVRMRIFARPVNPPQNNENMNHNQCQNDDKAAEFRKNIFAKPENMNLGVYQQNDNPEKAMRKNIFVRPVNNDNMSNGCQNPVKKIKIRRNILRQPVKSECFTVSKEIGPVSPSYCTAKKFEERMGIYNPPAPFSLIQQELPDDDIVFNDMFMGITDKREMFDVPYPEDDEEEEKAPIYESSEVSYKDMESVLNVNDHYLLDSIWEPPPPPAPEPSDEAEMEQERRLREEWKIEEKKKLRNAQRRKNRKIKREQEEAQKQKERIQREEEREILVRMRDPADIQTTVPVKPLSSNNQEKPKPKGKRRGVKPEKPEKKETLNASNIQAFLDNFAPGKMVAEDIKADKLAKREFRDRQPSYSDQGYSGMWNGQEY</sequence>
<proteinExistence type="predicted"/>
<feature type="compositionally biased region" description="Basic and acidic residues" evidence="1">
    <location>
        <begin position="431"/>
        <end position="442"/>
    </location>
</feature>
<name>A0A1I7TTW1_9PELO</name>
<keyword evidence="2" id="KW-1185">Reference proteome</keyword>
<dbReference type="AlphaFoldDB" id="A0A1I7TTW1"/>
<evidence type="ECO:0000313" key="3">
    <source>
        <dbReference type="WBParaSite" id="Csp11.Scaffold629.g11731.t1"/>
    </source>
</evidence>
<dbReference type="Proteomes" id="UP000095282">
    <property type="component" value="Unplaced"/>
</dbReference>
<feature type="compositionally biased region" description="Basic and acidic residues" evidence="1">
    <location>
        <begin position="339"/>
        <end position="367"/>
    </location>
</feature>
<feature type="compositionally biased region" description="Basic and acidic residues" evidence="1">
    <location>
        <begin position="395"/>
        <end position="405"/>
    </location>
</feature>